<dbReference type="EMBL" id="JACCCQ010000001">
    <property type="protein sequence ID" value="NYF56570.1"/>
    <property type="molecule type" value="Genomic_DNA"/>
</dbReference>
<name>A0ABX2RJ73_9ACTN</name>
<comment type="caution">
    <text evidence="1">The sequence shown here is derived from an EMBL/GenBank/DDBJ whole genome shotgun (WGS) entry which is preliminary data.</text>
</comment>
<dbReference type="Proteomes" id="UP000631553">
    <property type="component" value="Unassembled WGS sequence"/>
</dbReference>
<protein>
    <recommendedName>
        <fullName evidence="3">GIY-YIG nuclease family protein</fullName>
    </recommendedName>
</protein>
<organism evidence="1 2">
    <name type="scientific">Micromonospora purpureochromogenes</name>
    <dbReference type="NCBI Taxonomy" id="47872"/>
    <lineage>
        <taxon>Bacteria</taxon>
        <taxon>Bacillati</taxon>
        <taxon>Actinomycetota</taxon>
        <taxon>Actinomycetes</taxon>
        <taxon>Micromonosporales</taxon>
        <taxon>Micromonosporaceae</taxon>
        <taxon>Micromonospora</taxon>
    </lineage>
</organism>
<gene>
    <name evidence="1" type="ORF">HDA35_002401</name>
</gene>
<reference evidence="1 2" key="1">
    <citation type="submission" date="2020-07" db="EMBL/GenBank/DDBJ databases">
        <title>Sequencing the genomes of 1000 actinobacteria strains.</title>
        <authorList>
            <person name="Klenk H.-P."/>
        </authorList>
    </citation>
    <scope>NUCLEOTIDE SEQUENCE [LARGE SCALE GENOMIC DNA]</scope>
    <source>
        <strain evidence="1 2">DSM 43814</strain>
    </source>
</reference>
<evidence type="ECO:0000313" key="1">
    <source>
        <dbReference type="EMBL" id="NYF56570.1"/>
    </source>
</evidence>
<evidence type="ECO:0000313" key="2">
    <source>
        <dbReference type="Proteomes" id="UP000631553"/>
    </source>
</evidence>
<accession>A0ABX2RJ73</accession>
<dbReference type="RefSeq" id="WP_218896047.1">
    <property type="nucleotide sequence ID" value="NZ_JACCCQ010000001.1"/>
</dbReference>
<proteinExistence type="predicted"/>
<sequence>MVDAFGIIAALAAWSPWTPFALAIQQAPRLPGVYLARQTATGPLVYVGMAGERRGKGIKDRLTVYYRGKAAVSGLGEAALDRALADVEWLRERVAEVEAGHPRRATSWAQEAIHHADLHISWATTPDRETAVALERRALAALANASLWNRSR</sequence>
<keyword evidence="2" id="KW-1185">Reference proteome</keyword>
<evidence type="ECO:0008006" key="3">
    <source>
        <dbReference type="Google" id="ProtNLM"/>
    </source>
</evidence>